<dbReference type="SUPFAM" id="SSF50494">
    <property type="entry name" value="Trypsin-like serine proteases"/>
    <property type="match status" value="1"/>
</dbReference>
<dbReference type="Pfam" id="PF13365">
    <property type="entry name" value="Trypsin_2"/>
    <property type="match status" value="1"/>
</dbReference>
<evidence type="ECO:0000313" key="2">
    <source>
        <dbReference type="EMBL" id="EGX54925.1"/>
    </source>
</evidence>
<accession>G2GNJ4</accession>
<dbReference type="AlphaFoldDB" id="G2GNJ4"/>
<dbReference type="InterPro" id="IPR009003">
    <property type="entry name" value="Peptidase_S1_PA"/>
</dbReference>
<proteinExistence type="predicted"/>
<comment type="caution">
    <text evidence="2">The sequence shown here is derived from an EMBL/GenBank/DDBJ whole genome shotgun (WGS) entry which is preliminary data.</text>
</comment>
<name>G2GNJ4_9ACTN</name>
<dbReference type="Proteomes" id="UP000004217">
    <property type="component" value="Unassembled WGS sequence"/>
</dbReference>
<evidence type="ECO:0000313" key="3">
    <source>
        <dbReference type="Proteomes" id="UP000004217"/>
    </source>
</evidence>
<dbReference type="InterPro" id="IPR027417">
    <property type="entry name" value="P-loop_NTPase"/>
</dbReference>
<dbReference type="SUPFAM" id="SSF52540">
    <property type="entry name" value="P-loop containing nucleoside triphosphate hydrolases"/>
    <property type="match status" value="1"/>
</dbReference>
<evidence type="ECO:0000256" key="1">
    <source>
        <dbReference type="SAM" id="MobiDB-lite"/>
    </source>
</evidence>
<reference evidence="2 3" key="1">
    <citation type="submission" date="2011-08" db="EMBL/GenBank/DDBJ databases">
        <authorList>
            <person name="Lin Y."/>
            <person name="Hao X."/>
            <person name="Johnstone L."/>
            <person name="Miller S.J."/>
            <person name="Wei G."/>
            <person name="Rensing C."/>
        </authorList>
    </citation>
    <scope>NUCLEOTIDE SEQUENCE [LARGE SCALE GENOMIC DNA]</scope>
    <source>
        <strain evidence="2 3">K42</strain>
    </source>
</reference>
<feature type="region of interest" description="Disordered" evidence="1">
    <location>
        <begin position="33"/>
        <end position="56"/>
    </location>
</feature>
<protein>
    <submittedName>
        <fullName evidence="2">Large Pro/Ala/Gly-rich protein</fullName>
    </submittedName>
</protein>
<organism evidence="2 3">
    <name type="scientific">Streptomyces zinciresistens K42</name>
    <dbReference type="NCBI Taxonomy" id="700597"/>
    <lineage>
        <taxon>Bacteria</taxon>
        <taxon>Bacillati</taxon>
        <taxon>Actinomycetota</taxon>
        <taxon>Actinomycetes</taxon>
        <taxon>Kitasatosporales</taxon>
        <taxon>Streptomycetaceae</taxon>
        <taxon>Streptomyces</taxon>
    </lineage>
</organism>
<feature type="non-terminal residue" evidence="2">
    <location>
        <position position="532"/>
    </location>
</feature>
<gene>
    <name evidence="2" type="ORF">SZN_35497</name>
</gene>
<dbReference type="EMBL" id="AGBF01000297">
    <property type="protein sequence ID" value="EGX54925.1"/>
    <property type="molecule type" value="Genomic_DNA"/>
</dbReference>
<keyword evidence="3" id="KW-1185">Reference proteome</keyword>
<sequence length="532" mass="53848">MNAVAGRGPWADGDRRVRETAWAAGAVAAVSGAGGTGGGSGIAASRGPVRTGGADGSRARDAAMVRIHDAAGLLRGVGFVADHRGTVVTCHEAVAGRPGLVLRPGDGRGRTVCATSVTELPGLGLALVRAEGLGAAPLPVSAREGVATGAYVRIAADGWREARVLGPSCGPGPAPVGSRALELAIGTAGRDALRSGGARAAGGPVLDAETGAVVAVLGAPRPAHDDAVRAVPLRPAPDGPLTELLTENAATVPAYGADLNLAGVLELTATSVGQDGPAGSPARCRDGARTGRAADIAPVERAVIARELLAFGTSGAVVLGLVGVPGSGRTTELAALAARRLHGRAPAPTLWLRGADLRQGDGSIADAARRAVGRAARIVAASTGRGPLGDLAPERLARHSLAAGRPLLLLLDGPEEMPPALAHRLPEWTEGTAEWLRATGTRLVVACRPEFWERAGAEFPPELLYGSARQEPARRFPRCVPLDGLSRAEAARARARYGIPDGVLRDADARHPLTLRLLSERGRPGQAGAAGG</sequence>